<dbReference type="InterPro" id="IPR043129">
    <property type="entry name" value="ATPase_NBD"/>
</dbReference>
<dbReference type="GO" id="GO:0017168">
    <property type="term" value="F:5-oxoprolinase (ATP-hydrolyzing) activity"/>
    <property type="evidence" value="ECO:0007669"/>
    <property type="project" value="TreeGrafter"/>
</dbReference>
<dbReference type="RefSeq" id="WP_256622040.1">
    <property type="nucleotide sequence ID" value="NZ_JTEO01000002.1"/>
</dbReference>
<evidence type="ECO:0000259" key="2">
    <source>
        <dbReference type="Pfam" id="PF05378"/>
    </source>
</evidence>
<protein>
    <submittedName>
        <fullName evidence="3">Hydantoinase</fullName>
    </submittedName>
</protein>
<evidence type="ECO:0000259" key="1">
    <source>
        <dbReference type="Pfam" id="PF01968"/>
    </source>
</evidence>
<dbReference type="InterPro" id="IPR002821">
    <property type="entry name" value="Hydantoinase_A"/>
</dbReference>
<keyword evidence="4" id="KW-1185">Reference proteome</keyword>
<dbReference type="Pfam" id="PF01968">
    <property type="entry name" value="Hydantoinase_A"/>
    <property type="match status" value="1"/>
</dbReference>
<evidence type="ECO:0000313" key="3">
    <source>
        <dbReference type="EMBL" id="MCQ6962259.1"/>
    </source>
</evidence>
<organism evidence="3 4">
    <name type="scientific">Methanolobus chelungpuianus</name>
    <dbReference type="NCBI Taxonomy" id="502115"/>
    <lineage>
        <taxon>Archaea</taxon>
        <taxon>Methanobacteriati</taxon>
        <taxon>Methanobacteriota</taxon>
        <taxon>Stenosarchaea group</taxon>
        <taxon>Methanomicrobia</taxon>
        <taxon>Methanosarcinales</taxon>
        <taxon>Methanosarcinaceae</taxon>
        <taxon>Methanolobus</taxon>
    </lineage>
</organism>
<sequence length="683" mass="75077">MQYSLGIDAGGTFTDAVIVRDSDGVIVESAKVLTTYPDPIAGIKGVIDKLSPEYVKDVKLVSVSTTLSTNTILEDTGFPVGVILVGDYVIPKEGFPAKYYVRLSGGHTSNGEEAAPLDEEGVRKFAMEIKDHVAAFAVSSFFSNRNSEHELRVKKMIRDLTGLPVVCGHELSQEVGAYDRSITAYLNAQLLPITHKFIQSIMQDIRSRGIDASLLMLKCDGSVVGMEEALERPIESIFSGPAASLVGAAYLTGYDTCAMVDVGGTSTDVALIRNGIPELSDQGAVVGGWKTMVKAIRMETSATGGDSHVWVHDEKMFIGPRRVIPLCRAAVEYPGFMAKLQECKAPSRKLFCENVQPTKFFVRTASRPLELSRFEEEIYDAIQGVPVSYHELFIRLKKQPSVRSLDSLIQKRLVQAIAFTPTDALHVLGEFRLWDAQASRIGAERLSRFVKMAPEEFCSEVRRKVARNMAHDLISYLIEGIPESVVDRILSGENFTRFKIETPVVLLGGPVGAFREEMGRLIDAQIIVPEYSSVGNAVGALVGKGIKRVEILVKRDFAPITGEDVTLEELKTAKEVVKYFVFTPEGRYIFSEHLEAIDFAISTAKKIVADYMQSAGYSPGDVDIEVTRKELSIREGEEPVETKVIVVGVGTSRAVVEKDVIPDYMRKKAISSRKASEYSYSGK</sequence>
<name>A0AAE3H9T2_9EURY</name>
<evidence type="ECO:0000313" key="4">
    <source>
        <dbReference type="Proteomes" id="UP001206983"/>
    </source>
</evidence>
<feature type="domain" description="Hydantoinase/oxoprolinase N-terminal" evidence="2">
    <location>
        <begin position="5"/>
        <end position="159"/>
    </location>
</feature>
<dbReference type="InterPro" id="IPR045079">
    <property type="entry name" value="Oxoprolinase-like"/>
</dbReference>
<dbReference type="PANTHER" id="PTHR11365:SF2">
    <property type="entry name" value="5-OXOPROLINASE"/>
    <property type="match status" value="1"/>
</dbReference>
<dbReference type="PANTHER" id="PTHR11365">
    <property type="entry name" value="5-OXOPROLINASE RELATED"/>
    <property type="match status" value="1"/>
</dbReference>
<dbReference type="InterPro" id="IPR008040">
    <property type="entry name" value="Hydant_A_N"/>
</dbReference>
<dbReference type="EMBL" id="JTEO01000002">
    <property type="protein sequence ID" value="MCQ6962259.1"/>
    <property type="molecule type" value="Genomic_DNA"/>
</dbReference>
<gene>
    <name evidence="3" type="ORF">PV02_03815</name>
</gene>
<proteinExistence type="predicted"/>
<dbReference type="Proteomes" id="UP001206983">
    <property type="component" value="Unassembled WGS sequence"/>
</dbReference>
<comment type="caution">
    <text evidence="3">The sequence shown here is derived from an EMBL/GenBank/DDBJ whole genome shotgun (WGS) entry which is preliminary data.</text>
</comment>
<dbReference type="AlphaFoldDB" id="A0AAE3H9T2"/>
<dbReference type="SUPFAM" id="SSF53067">
    <property type="entry name" value="Actin-like ATPase domain"/>
    <property type="match status" value="1"/>
</dbReference>
<dbReference type="GO" id="GO:0006749">
    <property type="term" value="P:glutathione metabolic process"/>
    <property type="evidence" value="ECO:0007669"/>
    <property type="project" value="TreeGrafter"/>
</dbReference>
<feature type="domain" description="Hydantoinase A/oxoprolinase" evidence="1">
    <location>
        <begin position="180"/>
        <end position="333"/>
    </location>
</feature>
<reference evidence="3 4" key="1">
    <citation type="journal article" date="2011" name="Appl. Environ. Microbiol.">
        <title>Methanogenic archaea isolated from Taiwan's Chelungpu fault.</title>
        <authorList>
            <person name="Wu S.Y."/>
            <person name="Lai M.C."/>
        </authorList>
    </citation>
    <scope>NUCLEOTIDE SEQUENCE [LARGE SCALE GENOMIC DNA]</scope>
    <source>
        <strain evidence="3 4">St545Mb</strain>
    </source>
</reference>
<dbReference type="Pfam" id="PF05378">
    <property type="entry name" value="Hydant_A_N"/>
    <property type="match status" value="1"/>
</dbReference>
<accession>A0AAE3H9T2</accession>
<dbReference type="GO" id="GO:0005829">
    <property type="term" value="C:cytosol"/>
    <property type="evidence" value="ECO:0007669"/>
    <property type="project" value="TreeGrafter"/>
</dbReference>